<evidence type="ECO:0000313" key="2">
    <source>
        <dbReference type="EMBL" id="GFF90897.1"/>
    </source>
</evidence>
<dbReference type="EMBL" id="BLKG01000070">
    <property type="protein sequence ID" value="GFF90897.1"/>
    <property type="molecule type" value="Genomic_DNA"/>
</dbReference>
<feature type="transmembrane region" description="Helical" evidence="1">
    <location>
        <begin position="82"/>
        <end position="101"/>
    </location>
</feature>
<proteinExistence type="predicted"/>
<dbReference type="Proteomes" id="UP000465266">
    <property type="component" value="Unassembled WGS sequence"/>
</dbReference>
<gene>
    <name evidence="2" type="ORF">IFM53868_06321</name>
</gene>
<evidence type="ECO:0000313" key="3">
    <source>
        <dbReference type="Proteomes" id="UP000465266"/>
    </source>
</evidence>
<accession>A0ABQ1B018</accession>
<feature type="transmembrane region" description="Helical" evidence="1">
    <location>
        <begin position="43"/>
        <end position="62"/>
    </location>
</feature>
<keyword evidence="3" id="KW-1185">Reference proteome</keyword>
<feature type="transmembrane region" description="Helical" evidence="1">
    <location>
        <begin position="12"/>
        <end position="31"/>
    </location>
</feature>
<keyword evidence="1" id="KW-0472">Membrane</keyword>
<comment type="caution">
    <text evidence="2">The sequence shown here is derived from an EMBL/GenBank/DDBJ whole genome shotgun (WGS) entry which is preliminary data.</text>
</comment>
<evidence type="ECO:0000256" key="1">
    <source>
        <dbReference type="SAM" id="Phobius"/>
    </source>
</evidence>
<organism evidence="2 3">
    <name type="scientific">Aspergillus udagawae</name>
    <dbReference type="NCBI Taxonomy" id="91492"/>
    <lineage>
        <taxon>Eukaryota</taxon>
        <taxon>Fungi</taxon>
        <taxon>Dikarya</taxon>
        <taxon>Ascomycota</taxon>
        <taxon>Pezizomycotina</taxon>
        <taxon>Eurotiomycetes</taxon>
        <taxon>Eurotiomycetidae</taxon>
        <taxon>Eurotiales</taxon>
        <taxon>Aspergillaceae</taxon>
        <taxon>Aspergillus</taxon>
        <taxon>Aspergillus subgen. Fumigati</taxon>
    </lineage>
</organism>
<name>A0ABQ1B018_9EURO</name>
<keyword evidence="1" id="KW-0812">Transmembrane</keyword>
<sequence>MLLSEPWRLGLSSLAIGLNAVTVLAHTYYGFDIALPQLASHKKPLYNVIGVCFIQLMLLPVMSSILQLKWLQYGLNCPYDKVLLTCYVLGHLGFGGWYYTLGAKKPLLSTVVAPIATLLCVL</sequence>
<reference evidence="2 3" key="1">
    <citation type="submission" date="2020-01" db="EMBL/GenBank/DDBJ databases">
        <title>Draft genome sequence of Aspergillus udagawae IFM 53868.</title>
        <authorList>
            <person name="Takahashi H."/>
            <person name="Yaguchi T."/>
        </authorList>
    </citation>
    <scope>NUCLEOTIDE SEQUENCE [LARGE SCALE GENOMIC DNA]</scope>
    <source>
        <strain evidence="2 3">IFM 53868</strain>
    </source>
</reference>
<protein>
    <submittedName>
        <fullName evidence="2">Uncharacterized protein MCYG_02266</fullName>
    </submittedName>
</protein>
<keyword evidence="1" id="KW-1133">Transmembrane helix</keyword>